<dbReference type="Proteomes" id="UP001371218">
    <property type="component" value="Unassembled WGS sequence"/>
</dbReference>
<reference evidence="3 4" key="1">
    <citation type="submission" date="2024-04" db="EMBL/GenBank/DDBJ databases">
        <title>Novel species of the genus Ideonella isolated from streams.</title>
        <authorList>
            <person name="Lu H."/>
        </authorList>
    </citation>
    <scope>NUCLEOTIDE SEQUENCE [LARGE SCALE GENOMIC DNA]</scope>
    <source>
        <strain evidence="3 4">DXS29W</strain>
    </source>
</reference>
<dbReference type="Pfam" id="PF01734">
    <property type="entry name" value="Patatin"/>
    <property type="match status" value="1"/>
</dbReference>
<proteinExistence type="predicted"/>
<accession>A0ABU9BRG5</accession>
<keyword evidence="1" id="KW-0443">Lipid metabolism</keyword>
<name>A0ABU9BRG5_9BURK</name>
<dbReference type="InterPro" id="IPR016035">
    <property type="entry name" value="Acyl_Trfase/lysoPLipase"/>
</dbReference>
<dbReference type="InterPro" id="IPR002641">
    <property type="entry name" value="PNPLA_dom"/>
</dbReference>
<evidence type="ECO:0000313" key="4">
    <source>
        <dbReference type="Proteomes" id="UP001371218"/>
    </source>
</evidence>
<dbReference type="SUPFAM" id="SSF52151">
    <property type="entry name" value="FabD/lysophospholipase-like"/>
    <property type="match status" value="1"/>
</dbReference>
<organism evidence="3 4">
    <name type="scientific">Ideonella lacteola</name>
    <dbReference type="NCBI Taxonomy" id="2984193"/>
    <lineage>
        <taxon>Bacteria</taxon>
        <taxon>Pseudomonadati</taxon>
        <taxon>Pseudomonadota</taxon>
        <taxon>Betaproteobacteria</taxon>
        <taxon>Burkholderiales</taxon>
        <taxon>Sphaerotilaceae</taxon>
        <taxon>Ideonella</taxon>
    </lineage>
</organism>
<comment type="caution">
    <text evidence="3">The sequence shown here is derived from an EMBL/GenBank/DDBJ whole genome shotgun (WGS) entry which is preliminary data.</text>
</comment>
<evidence type="ECO:0000259" key="2">
    <source>
        <dbReference type="Pfam" id="PF01734"/>
    </source>
</evidence>
<evidence type="ECO:0000313" key="3">
    <source>
        <dbReference type="EMBL" id="MEK8031515.1"/>
    </source>
</evidence>
<keyword evidence="4" id="KW-1185">Reference proteome</keyword>
<evidence type="ECO:0000256" key="1">
    <source>
        <dbReference type="ARBA" id="ARBA00023098"/>
    </source>
</evidence>
<feature type="domain" description="PNPLA" evidence="2">
    <location>
        <begin position="40"/>
        <end position="240"/>
    </location>
</feature>
<dbReference type="RefSeq" id="WP_341425893.1">
    <property type="nucleotide sequence ID" value="NZ_JBBUTG010000005.1"/>
</dbReference>
<gene>
    <name evidence="3" type="ORF">AACH06_11870</name>
</gene>
<protein>
    <submittedName>
        <fullName evidence="3">Patatin-like phospholipase family protein</fullName>
    </submittedName>
</protein>
<dbReference type="EMBL" id="JBBUTG010000005">
    <property type="protein sequence ID" value="MEK8031515.1"/>
    <property type="molecule type" value="Genomic_DNA"/>
</dbReference>
<sequence>MRILAGPSARAQLRQKGLRADDVRVVPGAAGGPKGLALNALDRYLFARWLPRSTQPVHLIGASIGAWRLAAACMPDADRALERLADDYISADYSRADGRRPSAQSVSADFVSTVNEHFGGRQRELLSHPRLRLHVVASRGRHLLHREGRWRTPAGFLTAFAVNMVSRRALGSWLERVVFSDPRDPIPFPLSDFPSRQVSLTADNLLEAVIASCSIPFWMKAVHDVPGGPAGAYWDGGITDYHLHWRYDALADGLALYPHFQSSIVPGWLDKNLRYRHRATHALDRLVVLAPRTEWLATLPGGKLPDRGDFQRYGNDLAGRQAAWRKAVAEGQRLADEFAALVESNASIEAEPL</sequence>